<sequence>MTKCVEKKTADLQSDRKDKKRRREAEACDGSDGESSLDRLASLPNYGTKDYWEDRYRNGVDGDGGGSPEAGHCWYFTYRELRSLVLPLLLGSESHELCQNDLETDDDVEEWVVEGEEYDGQDEWVEAEAETPEAEPSSEPNNQADSGKVAKQDDTVHADEGVEDEGK</sequence>
<feature type="region of interest" description="Disordered" evidence="1">
    <location>
        <begin position="115"/>
        <end position="167"/>
    </location>
</feature>
<proteinExistence type="predicted"/>
<evidence type="ECO:0000313" key="3">
    <source>
        <dbReference type="Proteomes" id="UP000266841"/>
    </source>
</evidence>
<gene>
    <name evidence="2" type="ORF">THAOC_34641</name>
</gene>
<reference evidence="2 3" key="1">
    <citation type="journal article" date="2012" name="Genome Biol.">
        <title>Genome and low-iron response of an oceanic diatom adapted to chronic iron limitation.</title>
        <authorList>
            <person name="Lommer M."/>
            <person name="Specht M."/>
            <person name="Roy A.S."/>
            <person name="Kraemer L."/>
            <person name="Andreson R."/>
            <person name="Gutowska M.A."/>
            <person name="Wolf J."/>
            <person name="Bergner S.V."/>
            <person name="Schilhabel M.B."/>
            <person name="Klostermeier U.C."/>
            <person name="Beiko R.G."/>
            <person name="Rosenstiel P."/>
            <person name="Hippler M."/>
            <person name="Laroche J."/>
        </authorList>
    </citation>
    <scope>NUCLEOTIDE SEQUENCE [LARGE SCALE GENOMIC DNA]</scope>
    <source>
        <strain evidence="2 3">CCMP1005</strain>
    </source>
</reference>
<comment type="caution">
    <text evidence="2">The sequence shown here is derived from an EMBL/GenBank/DDBJ whole genome shotgun (WGS) entry which is preliminary data.</text>
</comment>
<name>K0R4P3_THAOC</name>
<feature type="compositionally biased region" description="Basic and acidic residues" evidence="1">
    <location>
        <begin position="50"/>
        <end position="60"/>
    </location>
</feature>
<feature type="compositionally biased region" description="Basic and acidic residues" evidence="1">
    <location>
        <begin position="1"/>
        <end position="17"/>
    </location>
</feature>
<accession>K0R4P3</accession>
<feature type="region of interest" description="Disordered" evidence="1">
    <location>
        <begin position="1"/>
        <end position="69"/>
    </location>
</feature>
<dbReference type="EMBL" id="AGNL01047605">
    <property type="protein sequence ID" value="EJK46674.1"/>
    <property type="molecule type" value="Genomic_DNA"/>
</dbReference>
<dbReference type="Proteomes" id="UP000266841">
    <property type="component" value="Unassembled WGS sequence"/>
</dbReference>
<dbReference type="AlphaFoldDB" id="K0R4P3"/>
<keyword evidence="3" id="KW-1185">Reference proteome</keyword>
<protein>
    <submittedName>
        <fullName evidence="2">Uncharacterized protein</fullName>
    </submittedName>
</protein>
<evidence type="ECO:0000313" key="2">
    <source>
        <dbReference type="EMBL" id="EJK46674.1"/>
    </source>
</evidence>
<feature type="compositionally biased region" description="Basic and acidic residues" evidence="1">
    <location>
        <begin position="148"/>
        <end position="167"/>
    </location>
</feature>
<organism evidence="2 3">
    <name type="scientific">Thalassiosira oceanica</name>
    <name type="common">Marine diatom</name>
    <dbReference type="NCBI Taxonomy" id="159749"/>
    <lineage>
        <taxon>Eukaryota</taxon>
        <taxon>Sar</taxon>
        <taxon>Stramenopiles</taxon>
        <taxon>Ochrophyta</taxon>
        <taxon>Bacillariophyta</taxon>
        <taxon>Coscinodiscophyceae</taxon>
        <taxon>Thalassiosirophycidae</taxon>
        <taxon>Thalassiosirales</taxon>
        <taxon>Thalassiosiraceae</taxon>
        <taxon>Thalassiosira</taxon>
    </lineage>
</organism>
<evidence type="ECO:0000256" key="1">
    <source>
        <dbReference type="SAM" id="MobiDB-lite"/>
    </source>
</evidence>
<feature type="compositionally biased region" description="Acidic residues" evidence="1">
    <location>
        <begin position="115"/>
        <end position="133"/>
    </location>
</feature>